<evidence type="ECO:0000313" key="1">
    <source>
        <dbReference type="EMBL" id="CAK5076399.1"/>
    </source>
</evidence>
<dbReference type="Proteomes" id="UP001497535">
    <property type="component" value="Unassembled WGS sequence"/>
</dbReference>
<gene>
    <name evidence="1" type="ORF">MENTE1834_LOCUS23264</name>
</gene>
<evidence type="ECO:0000313" key="2">
    <source>
        <dbReference type="Proteomes" id="UP001497535"/>
    </source>
</evidence>
<reference evidence="1" key="1">
    <citation type="submission" date="2023-11" db="EMBL/GenBank/DDBJ databases">
        <authorList>
            <person name="Poullet M."/>
        </authorList>
    </citation>
    <scope>NUCLEOTIDE SEQUENCE</scope>
    <source>
        <strain evidence="1">E1834</strain>
    </source>
</reference>
<sequence length="426" mass="48881">MTNQHSKFCGNTCPSTSTHVLANSLCSQQQLEYSSELASLTSLLVHLCLTGSDVCEQQSIASFILKKFEKEINKMSTTFDFLETSPIFISSPTTSKSELIVTKEFKTKKIPNRNSVKSSISGENEKEKIKKKSGNISKNIELNKSFKEEKQNQKKLLKSFPGRLSKSKSLKTKNSFKSSKNEESSSSLQRPSSKRKIKQKSNIIGMLKSKSEINLFAKISENKSKLRRPNTTSGGSVTNKKLKSPICSSHKSRQQQKRTFSFDNKNEKQLFKKEINPTNNPTLLEYIIKSFEVIKQNRLRFLVKLDLISHLLRVIRKCFDFFVKWEILDNLIVDFLAKIILLISEKDKKFVLKVRLSGVLTLLANYLFFNDSIDKQIINLFKLLIKSLQSIRNAQILTSEHNFIKRFVNTLDVFNSYLINCEYILI</sequence>
<accession>A0ACB0ZBI2</accession>
<dbReference type="EMBL" id="CAVMJV010000030">
    <property type="protein sequence ID" value="CAK5076399.1"/>
    <property type="molecule type" value="Genomic_DNA"/>
</dbReference>
<organism evidence="1 2">
    <name type="scientific">Meloidogyne enterolobii</name>
    <name type="common">Root-knot nematode worm</name>
    <name type="synonym">Meloidogyne mayaguensis</name>
    <dbReference type="NCBI Taxonomy" id="390850"/>
    <lineage>
        <taxon>Eukaryota</taxon>
        <taxon>Metazoa</taxon>
        <taxon>Ecdysozoa</taxon>
        <taxon>Nematoda</taxon>
        <taxon>Chromadorea</taxon>
        <taxon>Rhabditida</taxon>
        <taxon>Tylenchina</taxon>
        <taxon>Tylenchomorpha</taxon>
        <taxon>Tylenchoidea</taxon>
        <taxon>Meloidogynidae</taxon>
        <taxon>Meloidogyninae</taxon>
        <taxon>Meloidogyne</taxon>
    </lineage>
</organism>
<protein>
    <submittedName>
        <fullName evidence="1">Uncharacterized protein</fullName>
    </submittedName>
</protein>
<name>A0ACB0ZBI2_MELEN</name>
<comment type="caution">
    <text evidence="1">The sequence shown here is derived from an EMBL/GenBank/DDBJ whole genome shotgun (WGS) entry which is preliminary data.</text>
</comment>
<keyword evidence="2" id="KW-1185">Reference proteome</keyword>
<proteinExistence type="predicted"/>